<protein>
    <submittedName>
        <fullName evidence="1">Uncharacterized protein</fullName>
    </submittedName>
</protein>
<dbReference type="EMBL" id="JASBNA010000010">
    <property type="protein sequence ID" value="KAK7688503.1"/>
    <property type="molecule type" value="Genomic_DNA"/>
</dbReference>
<keyword evidence="2" id="KW-1185">Reference proteome</keyword>
<accession>A0AAW0GEI7</accession>
<organism evidence="1 2">
    <name type="scientific">Cerrena zonata</name>
    <dbReference type="NCBI Taxonomy" id="2478898"/>
    <lineage>
        <taxon>Eukaryota</taxon>
        <taxon>Fungi</taxon>
        <taxon>Dikarya</taxon>
        <taxon>Basidiomycota</taxon>
        <taxon>Agaricomycotina</taxon>
        <taxon>Agaricomycetes</taxon>
        <taxon>Polyporales</taxon>
        <taxon>Cerrenaceae</taxon>
        <taxon>Cerrena</taxon>
    </lineage>
</organism>
<comment type="caution">
    <text evidence="1">The sequence shown here is derived from an EMBL/GenBank/DDBJ whole genome shotgun (WGS) entry which is preliminary data.</text>
</comment>
<name>A0AAW0GEI7_9APHY</name>
<dbReference type="Proteomes" id="UP001385951">
    <property type="component" value="Unassembled WGS sequence"/>
</dbReference>
<proteinExistence type="predicted"/>
<evidence type="ECO:0000313" key="2">
    <source>
        <dbReference type="Proteomes" id="UP001385951"/>
    </source>
</evidence>
<sequence length="596" mass="67727">MPYIERLLSYEVLLQPVPAPSKLQMLRASSHHSRRRRYHPKATLQIIFETPFLGFHYNLDTLSMILRELCRTNISASDNLLSYPRGQTIQSIDYFIDAVVKPVVNLFSDLRARRGWSTITFAKSSRTNGCSLVTFYPPRMDFKVIPQDGEGDLPPPVFPVVVLVPPFVLRGILDSSPEYITIISDLLVPIWKANTTTRVICCDLHSVLVLKSQEGTQNIICGHFPLPSLAAAKSYGSVGPLLPLSSVPVLPDDVVFSSHCRQLDFDYPLIYNSEAHRNQFYRWKQYMFNVIKSDIFASGEMLHGTTNEFSRLNPLLWPYYPALLPPKATMEFFKKYRRPDLFRQFSSRLDQSSSFTVRIIKELSKDEEPRPCRTYTCQLISTDNSASFKHMPVLCLKLYDDRFLSLQSIGSWVTAEDLVKNEIAVYQKLDFMQGSMLPYFYGAHLFSTSSGPALYGILMEYIEAPTVSKHSVQALSKREQLQLVQFRSMPETDSRIRSLSTKTTRHGESYAHGVLIDFGGCTQSLFPGDDHIVDDFGYSVLALASSEVLDHDTIASVYGRRDPCDRRSLGPRIPQEQLYYRPEQPLLALFGLTGTD</sequence>
<gene>
    <name evidence="1" type="ORF">QCA50_008041</name>
</gene>
<reference evidence="1 2" key="1">
    <citation type="submission" date="2022-09" db="EMBL/GenBank/DDBJ databases">
        <authorList>
            <person name="Palmer J.M."/>
        </authorList>
    </citation>
    <scope>NUCLEOTIDE SEQUENCE [LARGE SCALE GENOMIC DNA]</scope>
    <source>
        <strain evidence="1 2">DSM 7382</strain>
    </source>
</reference>
<dbReference type="AlphaFoldDB" id="A0AAW0GEI7"/>
<evidence type="ECO:0000313" key="1">
    <source>
        <dbReference type="EMBL" id="KAK7688503.1"/>
    </source>
</evidence>